<evidence type="ECO:0000256" key="11">
    <source>
        <dbReference type="RuleBase" id="RU004253"/>
    </source>
</evidence>
<comment type="catalytic activity">
    <reaction evidence="7 9 10">
        <text>2-(2-carboxy-4-methylthiazol-5-yl)ethyl phosphate + 4-amino-2-methyl-5-(diphosphooxymethyl)pyrimidine + 2 H(+) = thiamine phosphate + CO2 + diphosphate</text>
        <dbReference type="Rhea" id="RHEA:47848"/>
        <dbReference type="ChEBI" id="CHEBI:15378"/>
        <dbReference type="ChEBI" id="CHEBI:16526"/>
        <dbReference type="ChEBI" id="CHEBI:33019"/>
        <dbReference type="ChEBI" id="CHEBI:37575"/>
        <dbReference type="ChEBI" id="CHEBI:57841"/>
        <dbReference type="ChEBI" id="CHEBI:62890"/>
        <dbReference type="EC" id="2.5.1.3"/>
    </reaction>
</comment>
<evidence type="ECO:0000256" key="9">
    <source>
        <dbReference type="HAMAP-Rule" id="MF_00097"/>
    </source>
</evidence>
<comment type="cofactor">
    <cofactor evidence="9">
        <name>Mg(2+)</name>
        <dbReference type="ChEBI" id="CHEBI:18420"/>
    </cofactor>
    <text evidence="9">Binds 1 Mg(2+) ion per subunit.</text>
</comment>
<feature type="domain" description="Thiamine phosphate synthase/TenI" evidence="12">
    <location>
        <begin position="17"/>
        <end position="199"/>
    </location>
</feature>
<dbReference type="PANTHER" id="PTHR20857">
    <property type="entry name" value="THIAMINE-PHOSPHATE PYROPHOSPHORYLASE"/>
    <property type="match status" value="1"/>
</dbReference>
<dbReference type="InterPro" id="IPR022998">
    <property type="entry name" value="ThiamineP_synth_TenI"/>
</dbReference>
<evidence type="ECO:0000256" key="10">
    <source>
        <dbReference type="RuleBase" id="RU003826"/>
    </source>
</evidence>
<dbReference type="HAMAP" id="MF_00097">
    <property type="entry name" value="TMP_synthase"/>
    <property type="match status" value="1"/>
</dbReference>
<feature type="binding site" evidence="9">
    <location>
        <position position="81"/>
    </location>
    <ligand>
        <name>4-amino-2-methyl-5-(diphosphooxymethyl)pyrimidine</name>
        <dbReference type="ChEBI" id="CHEBI:57841"/>
    </ligand>
</feature>
<evidence type="ECO:0000259" key="12">
    <source>
        <dbReference type="Pfam" id="PF02581"/>
    </source>
</evidence>
<comment type="function">
    <text evidence="9">Condenses 4-methyl-5-(beta-hydroxyethyl)thiazole monophosphate (THZ-P) and 2-methyl-4-amino-5-hydroxymethyl pyrimidine pyrophosphate (HMP-PP) to form thiamine monophosphate (TMP).</text>
</comment>
<dbReference type="EC" id="2.5.1.3" evidence="9"/>
<dbReference type="SUPFAM" id="SSF51391">
    <property type="entry name" value="Thiamin phosphate synthase"/>
    <property type="match status" value="1"/>
</dbReference>
<evidence type="ECO:0000313" key="13">
    <source>
        <dbReference type="EMBL" id="AKP67170.1"/>
    </source>
</evidence>
<dbReference type="CDD" id="cd00564">
    <property type="entry name" value="TMP_TenI"/>
    <property type="match status" value="1"/>
</dbReference>
<comment type="pathway">
    <text evidence="1 9 11">Cofactor biosynthesis; thiamine diphosphate biosynthesis; thiamine phosphate from 4-amino-2-methyl-5-diphosphomethylpyrimidine and 4-methyl-5-(2-phosphoethyl)-thiazole: step 1/1.</text>
</comment>
<comment type="catalytic activity">
    <reaction evidence="8 9 10">
        <text>2-[(2R,5Z)-2-carboxy-4-methylthiazol-5(2H)-ylidene]ethyl phosphate + 4-amino-2-methyl-5-(diphosphooxymethyl)pyrimidine + 2 H(+) = thiamine phosphate + CO2 + diphosphate</text>
        <dbReference type="Rhea" id="RHEA:47844"/>
        <dbReference type="ChEBI" id="CHEBI:15378"/>
        <dbReference type="ChEBI" id="CHEBI:16526"/>
        <dbReference type="ChEBI" id="CHEBI:33019"/>
        <dbReference type="ChEBI" id="CHEBI:37575"/>
        <dbReference type="ChEBI" id="CHEBI:57841"/>
        <dbReference type="ChEBI" id="CHEBI:62899"/>
        <dbReference type="EC" id="2.5.1.3"/>
    </reaction>
</comment>
<feature type="binding site" evidence="9">
    <location>
        <position position="82"/>
    </location>
    <ligand>
        <name>Mg(2+)</name>
        <dbReference type="ChEBI" id="CHEBI:18420"/>
    </ligand>
</feature>
<dbReference type="AlphaFoldDB" id="A0A0H4R0C3"/>
<dbReference type="STRING" id="1007676.ABM34_06220"/>
<comment type="similarity">
    <text evidence="9 10">Belongs to the thiamine-phosphate synthase family.</text>
</comment>
<dbReference type="GO" id="GO:0000287">
    <property type="term" value="F:magnesium ion binding"/>
    <property type="evidence" value="ECO:0007669"/>
    <property type="project" value="UniProtKB-UniRule"/>
</dbReference>
<evidence type="ECO:0000256" key="5">
    <source>
        <dbReference type="ARBA" id="ARBA00022977"/>
    </source>
</evidence>
<dbReference type="UniPathway" id="UPA00060">
    <property type="reaction ID" value="UER00141"/>
</dbReference>
<feature type="binding site" evidence="9">
    <location>
        <position position="178"/>
    </location>
    <ligand>
        <name>2-[(2R,5Z)-2-carboxy-4-methylthiazol-5(2H)-ylidene]ethyl phosphate</name>
        <dbReference type="ChEBI" id="CHEBI:62899"/>
    </ligand>
</feature>
<evidence type="ECO:0000256" key="6">
    <source>
        <dbReference type="ARBA" id="ARBA00047334"/>
    </source>
</evidence>
<evidence type="ECO:0000256" key="8">
    <source>
        <dbReference type="ARBA" id="ARBA00047883"/>
    </source>
</evidence>
<dbReference type="InterPro" id="IPR013785">
    <property type="entry name" value="Aldolase_TIM"/>
</dbReference>
<feature type="binding site" evidence="9">
    <location>
        <position position="150"/>
    </location>
    <ligand>
        <name>4-amino-2-methyl-5-(diphosphooxymethyl)pyrimidine</name>
        <dbReference type="ChEBI" id="CHEBI:57841"/>
    </ligand>
</feature>
<name>A0A0H4R0C3_9LACO</name>
<keyword evidence="4 9" id="KW-0460">Magnesium</keyword>
<keyword evidence="2 9" id="KW-0808">Transferase</keyword>
<feature type="binding site" evidence="9">
    <location>
        <begin position="198"/>
        <end position="199"/>
    </location>
    <ligand>
        <name>2-[(2R,5Z)-2-carboxy-4-methylthiazol-5(2H)-ylidene]ethyl phosphate</name>
        <dbReference type="ChEBI" id="CHEBI:62899"/>
    </ligand>
</feature>
<dbReference type="GO" id="GO:0004789">
    <property type="term" value="F:thiamine-phosphate diphosphorylase activity"/>
    <property type="evidence" value="ECO:0007669"/>
    <property type="project" value="UniProtKB-UniRule"/>
</dbReference>
<dbReference type="PATRIC" id="fig|1007676.4.peg.1236"/>
<evidence type="ECO:0000256" key="2">
    <source>
        <dbReference type="ARBA" id="ARBA00022679"/>
    </source>
</evidence>
<dbReference type="Pfam" id="PF02581">
    <property type="entry name" value="TMP-TENI"/>
    <property type="match status" value="1"/>
</dbReference>
<feature type="binding site" evidence="9">
    <location>
        <position position="101"/>
    </location>
    <ligand>
        <name>Mg(2+)</name>
        <dbReference type="ChEBI" id="CHEBI:18420"/>
    </ligand>
</feature>
<gene>
    <name evidence="9" type="primary">thiE</name>
    <name evidence="13" type="ORF">ABM34_06220</name>
</gene>
<evidence type="ECO:0000256" key="4">
    <source>
        <dbReference type="ARBA" id="ARBA00022842"/>
    </source>
</evidence>
<dbReference type="NCBIfam" id="TIGR00693">
    <property type="entry name" value="thiE"/>
    <property type="match status" value="1"/>
</dbReference>
<dbReference type="Gene3D" id="3.20.20.70">
    <property type="entry name" value="Aldolase class I"/>
    <property type="match status" value="1"/>
</dbReference>
<dbReference type="InterPro" id="IPR036206">
    <property type="entry name" value="ThiamineP_synth_sf"/>
</dbReference>
<reference evidence="14" key="1">
    <citation type="submission" date="2015-07" db="EMBL/GenBank/DDBJ databases">
        <title>Lactobacillus ginsenosidimutans/EMML 3141/ whole genome sequencing.</title>
        <authorList>
            <person name="Kim M.K."/>
            <person name="Im W.-T."/>
            <person name="Srinivasan S."/>
            <person name="Lee J.-J."/>
        </authorList>
    </citation>
    <scope>NUCLEOTIDE SEQUENCE [LARGE SCALE GENOMIC DNA]</scope>
    <source>
        <strain evidence="14">EMML 3041</strain>
    </source>
</reference>
<feature type="binding site" evidence="9">
    <location>
        <position position="120"/>
    </location>
    <ligand>
        <name>4-amino-2-methyl-5-(diphosphooxymethyl)pyrimidine</name>
        <dbReference type="ChEBI" id="CHEBI:57841"/>
    </ligand>
</feature>
<evidence type="ECO:0000313" key="14">
    <source>
        <dbReference type="Proteomes" id="UP000036106"/>
    </source>
</evidence>
<feature type="binding site" evidence="9">
    <location>
        <begin position="46"/>
        <end position="50"/>
    </location>
    <ligand>
        <name>4-amino-2-methyl-5-(diphosphooxymethyl)pyrimidine</name>
        <dbReference type="ChEBI" id="CHEBI:57841"/>
    </ligand>
</feature>
<dbReference type="Proteomes" id="UP000036106">
    <property type="component" value="Chromosome"/>
</dbReference>
<protein>
    <recommendedName>
        <fullName evidence="9">Thiamine-phosphate synthase</fullName>
        <shortName evidence="9">TP synthase</shortName>
        <shortName evidence="9">TPS</shortName>
        <ecNumber evidence="9">2.5.1.3</ecNumber>
    </recommendedName>
    <alternativeName>
        <fullName evidence="9">Thiamine-phosphate pyrophosphorylase</fullName>
        <shortName evidence="9">TMP pyrophosphorylase</shortName>
        <shortName evidence="9">TMP-PPase</shortName>
    </alternativeName>
</protein>
<accession>A0A0H4R0C3</accession>
<proteinExistence type="inferred from homology"/>
<sequence>MPRVPSMKFKSEMLQAYFVCGTQDIGDRDLPAILNEAIAAGITAFQYRDKGESKLNDEQRYQLGVILRDICNNAQISFIVDDDVDLANKLNADGVHVGQKDERITKVVRDANPDMMIGLSCQTIEQTEIANEIDRVDYIGAGPIFSTNSKPDAVAPMGLELMEDMVNISDVPIVAIGGIDNTNLQSLKNNGAVGAAFITLVTQTDDINRSVKNVLDVFK</sequence>
<dbReference type="KEGG" id="lgn:ABM34_06220"/>
<keyword evidence="14" id="KW-1185">Reference proteome</keyword>
<keyword evidence="3 9" id="KW-0479">Metal-binding</keyword>
<evidence type="ECO:0000256" key="3">
    <source>
        <dbReference type="ARBA" id="ARBA00022723"/>
    </source>
</evidence>
<evidence type="ECO:0000256" key="7">
    <source>
        <dbReference type="ARBA" id="ARBA00047851"/>
    </source>
</evidence>
<evidence type="ECO:0000256" key="1">
    <source>
        <dbReference type="ARBA" id="ARBA00005165"/>
    </source>
</evidence>
<organism evidence="13 14">
    <name type="scientific">Companilactobacillus ginsenosidimutans</name>
    <dbReference type="NCBI Taxonomy" id="1007676"/>
    <lineage>
        <taxon>Bacteria</taxon>
        <taxon>Bacillati</taxon>
        <taxon>Bacillota</taxon>
        <taxon>Bacilli</taxon>
        <taxon>Lactobacillales</taxon>
        <taxon>Lactobacillaceae</taxon>
        <taxon>Companilactobacillus</taxon>
    </lineage>
</organism>
<dbReference type="PANTHER" id="PTHR20857:SF15">
    <property type="entry name" value="THIAMINE-PHOSPHATE SYNTHASE"/>
    <property type="match status" value="1"/>
</dbReference>
<dbReference type="EMBL" id="CP012034">
    <property type="protein sequence ID" value="AKP67170.1"/>
    <property type="molecule type" value="Genomic_DNA"/>
</dbReference>
<dbReference type="FunFam" id="3.20.20.70:FF:000096">
    <property type="entry name" value="Thiamine-phosphate synthase"/>
    <property type="match status" value="1"/>
</dbReference>
<keyword evidence="5 9" id="KW-0784">Thiamine biosynthesis</keyword>
<dbReference type="InterPro" id="IPR034291">
    <property type="entry name" value="TMP_synthase"/>
</dbReference>
<dbReference type="GO" id="GO:0009228">
    <property type="term" value="P:thiamine biosynthetic process"/>
    <property type="evidence" value="ECO:0007669"/>
    <property type="project" value="UniProtKB-KW"/>
</dbReference>
<feature type="binding site" evidence="9">
    <location>
        <begin position="147"/>
        <end position="149"/>
    </location>
    <ligand>
        <name>2-[(2R,5Z)-2-carboxy-4-methylthiazol-5(2H)-ylidene]ethyl phosphate</name>
        <dbReference type="ChEBI" id="CHEBI:62899"/>
    </ligand>
</feature>
<comment type="catalytic activity">
    <reaction evidence="6 9 10">
        <text>4-methyl-5-(2-phosphooxyethyl)-thiazole + 4-amino-2-methyl-5-(diphosphooxymethyl)pyrimidine + H(+) = thiamine phosphate + diphosphate</text>
        <dbReference type="Rhea" id="RHEA:22328"/>
        <dbReference type="ChEBI" id="CHEBI:15378"/>
        <dbReference type="ChEBI" id="CHEBI:33019"/>
        <dbReference type="ChEBI" id="CHEBI:37575"/>
        <dbReference type="ChEBI" id="CHEBI:57841"/>
        <dbReference type="ChEBI" id="CHEBI:58296"/>
        <dbReference type="EC" id="2.5.1.3"/>
    </reaction>
</comment>
<dbReference type="GO" id="GO:0009229">
    <property type="term" value="P:thiamine diphosphate biosynthetic process"/>
    <property type="evidence" value="ECO:0007669"/>
    <property type="project" value="UniProtKB-UniRule"/>
</dbReference>
<dbReference type="GO" id="GO:0005737">
    <property type="term" value="C:cytoplasm"/>
    <property type="evidence" value="ECO:0007669"/>
    <property type="project" value="TreeGrafter"/>
</dbReference>